<dbReference type="SMART" id="SM01131">
    <property type="entry name" value="DHHA2"/>
    <property type="match status" value="1"/>
</dbReference>
<dbReference type="NCBIfam" id="NF003877">
    <property type="entry name" value="PRK05427.1"/>
    <property type="match status" value="1"/>
</dbReference>
<comment type="catalytic activity">
    <reaction evidence="7">
        <text>diphosphate + H2O = 2 phosphate + H(+)</text>
        <dbReference type="Rhea" id="RHEA:24576"/>
        <dbReference type="ChEBI" id="CHEBI:15377"/>
        <dbReference type="ChEBI" id="CHEBI:15378"/>
        <dbReference type="ChEBI" id="CHEBI:33019"/>
        <dbReference type="ChEBI" id="CHEBI:43474"/>
        <dbReference type="EC" id="3.6.1.1"/>
    </reaction>
</comment>
<proteinExistence type="predicted"/>
<dbReference type="GO" id="GO:0004427">
    <property type="term" value="F:inorganic diphosphate phosphatase activity"/>
    <property type="evidence" value="ECO:0007669"/>
    <property type="project" value="UniProtKB-EC"/>
</dbReference>
<evidence type="ECO:0000256" key="8">
    <source>
        <dbReference type="PROSITE-ProRule" id="PRU00703"/>
    </source>
</evidence>
<dbReference type="InterPro" id="IPR001667">
    <property type="entry name" value="DDH_dom"/>
</dbReference>
<dbReference type="Gene3D" id="3.10.310.20">
    <property type="entry name" value="DHHA2 domain"/>
    <property type="match status" value="1"/>
</dbReference>
<dbReference type="PROSITE" id="PS51371">
    <property type="entry name" value="CBS"/>
    <property type="match status" value="1"/>
</dbReference>
<evidence type="ECO:0000256" key="5">
    <source>
        <dbReference type="ARBA" id="ARBA00023211"/>
    </source>
</evidence>
<keyword evidence="5" id="KW-0464">Manganese</keyword>
<dbReference type="InterPro" id="IPR004097">
    <property type="entry name" value="DHHA2"/>
</dbReference>
<dbReference type="PANTHER" id="PTHR12112">
    <property type="entry name" value="BNIP - RELATED"/>
    <property type="match status" value="1"/>
</dbReference>
<dbReference type="InterPro" id="IPR010766">
    <property type="entry name" value="DRTGG"/>
</dbReference>
<keyword evidence="8" id="KW-0129">CBS domain</keyword>
<dbReference type="RefSeq" id="WP_349086402.1">
    <property type="nucleotide sequence ID" value="NZ_JBBMEK010000367.1"/>
</dbReference>
<name>A0ABV1BBC7_9FIRM</name>
<dbReference type="InterPro" id="IPR038222">
    <property type="entry name" value="DHHA2_dom_sf"/>
</dbReference>
<dbReference type="EC" id="3.6.1.1" evidence="2"/>
<evidence type="ECO:0000256" key="6">
    <source>
        <dbReference type="ARBA" id="ARBA00032535"/>
    </source>
</evidence>
<dbReference type="InterPro" id="IPR000644">
    <property type="entry name" value="CBS_dom"/>
</dbReference>
<dbReference type="Pfam" id="PF01368">
    <property type="entry name" value="DHH"/>
    <property type="match status" value="1"/>
</dbReference>
<evidence type="ECO:0000313" key="10">
    <source>
        <dbReference type="EMBL" id="MEQ2366807.1"/>
    </source>
</evidence>
<accession>A0ABV1BBC7</accession>
<keyword evidence="3" id="KW-0479">Metal-binding</keyword>
<dbReference type="Pfam" id="PF02833">
    <property type="entry name" value="DHHA2"/>
    <property type="match status" value="1"/>
</dbReference>
<dbReference type="Gene3D" id="3.40.1390.20">
    <property type="entry name" value="HprK N-terminal domain-like"/>
    <property type="match status" value="1"/>
</dbReference>
<dbReference type="SUPFAM" id="SSF54631">
    <property type="entry name" value="CBS-domain pair"/>
    <property type="match status" value="1"/>
</dbReference>
<feature type="domain" description="CBS" evidence="9">
    <location>
        <begin position="87"/>
        <end position="145"/>
    </location>
</feature>
<dbReference type="NCBIfam" id="NF011443">
    <property type="entry name" value="PRK14869.1-5"/>
    <property type="match status" value="1"/>
</dbReference>
<keyword evidence="4 10" id="KW-0378">Hydrolase</keyword>
<evidence type="ECO:0000256" key="4">
    <source>
        <dbReference type="ARBA" id="ARBA00022801"/>
    </source>
</evidence>
<evidence type="ECO:0000256" key="1">
    <source>
        <dbReference type="ARBA" id="ARBA00001936"/>
    </source>
</evidence>
<evidence type="ECO:0000256" key="7">
    <source>
        <dbReference type="ARBA" id="ARBA00047820"/>
    </source>
</evidence>
<feature type="non-terminal residue" evidence="10">
    <location>
        <position position="1"/>
    </location>
</feature>
<dbReference type="Gene3D" id="3.90.1640.10">
    <property type="entry name" value="inorganic pyrophosphatase (n-terminal core)"/>
    <property type="match status" value="1"/>
</dbReference>
<comment type="cofactor">
    <cofactor evidence="1">
        <name>Mn(2+)</name>
        <dbReference type="ChEBI" id="CHEBI:29035"/>
    </cofactor>
</comment>
<protein>
    <recommendedName>
        <fullName evidence="2">inorganic diphosphatase</fullName>
        <ecNumber evidence="2">3.6.1.1</ecNumber>
    </recommendedName>
    <alternativeName>
        <fullName evidence="6">Pyrophosphate phospho-hydrolase</fullName>
    </alternativeName>
</protein>
<dbReference type="Proteomes" id="UP001469749">
    <property type="component" value="Unassembled WGS sequence"/>
</dbReference>
<evidence type="ECO:0000256" key="3">
    <source>
        <dbReference type="ARBA" id="ARBA00022723"/>
    </source>
</evidence>
<sequence>IVAAANPDLMEESIEAGDMVIMGDRYESQLCAIEMQAACLIISIGCEVSPAIIQLAEEKNCIILRTAYDTFITARLLNQSIPIGYFMIKNNLTYFRTDDYTEEIRSIMAKMRYRDYPVLDSEGRLVGMMTRHSLLEMDKKKVILVDHNESGQAVDGLHEAEIEEIVDHHKLGFVETIRPIMFRNQPVGCTATIIYMMFKEKKMEIPEKIAGLMCSAIISDTLLYRSPTCTAIDKIAAEELAAIAGIETEAHAKAMFAAGSNLSKKTTEEIFYQDFKKFKSGDISYGIGQISSMDHDELTAIVDRLTEFMEKVRSETGLNMLFFMLTDILQESTTLICVGPDALTGVASYSGCPVQGNTVIMEGVVSRKKQVVPTLMQAFQS</sequence>
<comment type="caution">
    <text evidence="10">The sequence shown here is derived from an EMBL/GenBank/DDBJ whole genome shotgun (WGS) entry which is preliminary data.</text>
</comment>
<dbReference type="Pfam" id="PF07085">
    <property type="entry name" value="DRTGG"/>
    <property type="match status" value="1"/>
</dbReference>
<evidence type="ECO:0000256" key="2">
    <source>
        <dbReference type="ARBA" id="ARBA00012146"/>
    </source>
</evidence>
<dbReference type="SUPFAM" id="SSF64182">
    <property type="entry name" value="DHH phosphoesterases"/>
    <property type="match status" value="1"/>
</dbReference>
<dbReference type="SUPFAM" id="SSF75138">
    <property type="entry name" value="HprK N-terminal domain-like"/>
    <property type="match status" value="1"/>
</dbReference>
<reference evidence="10 11" key="1">
    <citation type="submission" date="2024-03" db="EMBL/GenBank/DDBJ databases">
        <title>Human intestinal bacterial collection.</title>
        <authorList>
            <person name="Pauvert C."/>
            <person name="Hitch T.C.A."/>
            <person name="Clavel T."/>
        </authorList>
    </citation>
    <scope>NUCLEOTIDE SEQUENCE [LARGE SCALE GENOMIC DNA]</scope>
    <source>
        <strain evidence="10 11">CLA-AA-H190</strain>
    </source>
</reference>
<dbReference type="PANTHER" id="PTHR12112:SF22">
    <property type="entry name" value="MANGANESE-DEPENDENT INORGANIC PYROPHOSPHATASE-RELATED"/>
    <property type="match status" value="1"/>
</dbReference>
<evidence type="ECO:0000313" key="11">
    <source>
        <dbReference type="Proteomes" id="UP001469749"/>
    </source>
</evidence>
<dbReference type="InterPro" id="IPR028979">
    <property type="entry name" value="Ser_kin/Pase_Hpr-like_N_sf"/>
</dbReference>
<dbReference type="InterPro" id="IPR046342">
    <property type="entry name" value="CBS_dom_sf"/>
</dbReference>
<keyword evidence="11" id="KW-1185">Reference proteome</keyword>
<dbReference type="EMBL" id="JBBMEK010000367">
    <property type="protein sequence ID" value="MEQ2366807.1"/>
    <property type="molecule type" value="Genomic_DNA"/>
</dbReference>
<organism evidence="10 11">
    <name type="scientific">Coprococcus intestinihominis</name>
    <dbReference type="NCBI Taxonomy" id="3133154"/>
    <lineage>
        <taxon>Bacteria</taxon>
        <taxon>Bacillati</taxon>
        <taxon>Bacillota</taxon>
        <taxon>Clostridia</taxon>
        <taxon>Lachnospirales</taxon>
        <taxon>Lachnospiraceae</taxon>
        <taxon>Coprococcus</taxon>
    </lineage>
</organism>
<evidence type="ECO:0000259" key="9">
    <source>
        <dbReference type="PROSITE" id="PS51371"/>
    </source>
</evidence>
<dbReference type="InterPro" id="IPR038763">
    <property type="entry name" value="DHH_sf"/>
</dbReference>
<gene>
    <name evidence="10" type="ORF">WMO25_17205</name>
</gene>